<dbReference type="InParanoid" id="A0A1Y2BFU1"/>
<dbReference type="EMBL" id="MCFC01000006">
    <property type="protein sequence ID" value="ORY33430.1"/>
    <property type="molecule type" value="Genomic_DNA"/>
</dbReference>
<sequence length="189" mass="21660">MGILISLLPLPACITRRPSSASISHHHDHDDQRHHHDDDEGRFRWLHPKRHDPVRPYSHIDPRDQNQALRKSDEKPGTRQKLRKYRRVEGDWEFVRQGEVRGYEMKRRDGDKEKEKDNERPVDVSTNVSVGVGVGVGVRRTKGDEEMIKLFDQQSDPESPSELGIGLGLGLLQEISYDLTNTGTLTEAL</sequence>
<name>A0A1Y2BFU1_9TREE</name>
<dbReference type="Proteomes" id="UP000193986">
    <property type="component" value="Unassembled WGS sequence"/>
</dbReference>
<comment type="caution">
    <text evidence="2">The sequence shown here is derived from an EMBL/GenBank/DDBJ whole genome shotgun (WGS) entry which is preliminary data.</text>
</comment>
<reference evidence="2 3" key="1">
    <citation type="submission" date="2016-07" db="EMBL/GenBank/DDBJ databases">
        <title>Pervasive Adenine N6-methylation of Active Genes in Fungi.</title>
        <authorList>
            <consortium name="DOE Joint Genome Institute"/>
            <person name="Mondo S.J."/>
            <person name="Dannebaum R.O."/>
            <person name="Kuo R.C."/>
            <person name="Labutti K."/>
            <person name="Haridas S."/>
            <person name="Kuo A."/>
            <person name="Salamov A."/>
            <person name="Ahrendt S.R."/>
            <person name="Lipzen A."/>
            <person name="Sullivan W."/>
            <person name="Andreopoulos W.B."/>
            <person name="Clum A."/>
            <person name="Lindquist E."/>
            <person name="Daum C."/>
            <person name="Ramamoorthy G.K."/>
            <person name="Gryganskyi A."/>
            <person name="Culley D."/>
            <person name="Magnuson J.K."/>
            <person name="James T.Y."/>
            <person name="O'Malley M.A."/>
            <person name="Stajich J.E."/>
            <person name="Spatafora J.W."/>
            <person name="Visel A."/>
            <person name="Grigoriev I.V."/>
        </authorList>
    </citation>
    <scope>NUCLEOTIDE SEQUENCE [LARGE SCALE GENOMIC DNA]</scope>
    <source>
        <strain evidence="2 3">68-887.2</strain>
    </source>
</reference>
<feature type="region of interest" description="Disordered" evidence="1">
    <location>
        <begin position="20"/>
        <end position="39"/>
    </location>
</feature>
<evidence type="ECO:0000313" key="2">
    <source>
        <dbReference type="EMBL" id="ORY33430.1"/>
    </source>
</evidence>
<proteinExistence type="predicted"/>
<dbReference type="AlphaFoldDB" id="A0A1Y2BFU1"/>
<evidence type="ECO:0000313" key="3">
    <source>
        <dbReference type="Proteomes" id="UP000193986"/>
    </source>
</evidence>
<feature type="compositionally biased region" description="Basic and acidic residues" evidence="1">
    <location>
        <begin position="25"/>
        <end position="39"/>
    </location>
</feature>
<feature type="region of interest" description="Disordered" evidence="1">
    <location>
        <begin position="49"/>
        <end position="83"/>
    </location>
</feature>
<keyword evidence="3" id="KW-1185">Reference proteome</keyword>
<organism evidence="2 3">
    <name type="scientific">Naematelia encephala</name>
    <dbReference type="NCBI Taxonomy" id="71784"/>
    <lineage>
        <taxon>Eukaryota</taxon>
        <taxon>Fungi</taxon>
        <taxon>Dikarya</taxon>
        <taxon>Basidiomycota</taxon>
        <taxon>Agaricomycotina</taxon>
        <taxon>Tremellomycetes</taxon>
        <taxon>Tremellales</taxon>
        <taxon>Naemateliaceae</taxon>
        <taxon>Naematelia</taxon>
    </lineage>
</organism>
<feature type="compositionally biased region" description="Basic and acidic residues" evidence="1">
    <location>
        <begin position="51"/>
        <end position="77"/>
    </location>
</feature>
<evidence type="ECO:0000256" key="1">
    <source>
        <dbReference type="SAM" id="MobiDB-lite"/>
    </source>
</evidence>
<protein>
    <submittedName>
        <fullName evidence="2">Uncharacterized protein</fullName>
    </submittedName>
</protein>
<gene>
    <name evidence="2" type="ORF">BCR39DRAFT_597276</name>
</gene>
<accession>A0A1Y2BFU1</accession>